<name>A0A1U7VIE5_NICSY</name>
<evidence type="ECO:0000256" key="1">
    <source>
        <dbReference type="SAM" id="MobiDB-lite"/>
    </source>
</evidence>
<accession>A0A1U7VIE5</accession>
<dbReference type="eggNOG" id="KOG0017">
    <property type="taxonomic scope" value="Eukaryota"/>
</dbReference>
<evidence type="ECO:0000259" key="2">
    <source>
        <dbReference type="Pfam" id="PF17919"/>
    </source>
</evidence>
<proteinExistence type="predicted"/>
<dbReference type="PANTHER" id="PTHR34072">
    <property type="entry name" value="ENZYMATIC POLYPROTEIN-RELATED"/>
    <property type="match status" value="1"/>
</dbReference>
<dbReference type="AlphaFoldDB" id="A0A1U7VIE5"/>
<reference evidence="3" key="1">
    <citation type="journal article" date="2013" name="Genome Biol.">
        <title>Reference genomes and transcriptomes of Nicotiana sylvestris and Nicotiana tomentosiformis.</title>
        <authorList>
            <person name="Sierro N."/>
            <person name="Battey J.N."/>
            <person name="Ouadi S."/>
            <person name="Bovet L."/>
            <person name="Goepfert S."/>
            <person name="Bakaher N."/>
            <person name="Peitsch M.C."/>
            <person name="Ivanov N.V."/>
        </authorList>
    </citation>
    <scope>NUCLEOTIDE SEQUENCE [LARGE SCALE GENOMIC DNA]</scope>
</reference>
<keyword evidence="3" id="KW-1185">Reference proteome</keyword>
<evidence type="ECO:0000313" key="4">
    <source>
        <dbReference type="RefSeq" id="XP_009764681.1"/>
    </source>
</evidence>
<dbReference type="Gene3D" id="3.10.20.370">
    <property type="match status" value="1"/>
</dbReference>
<dbReference type="SUPFAM" id="SSF56672">
    <property type="entry name" value="DNA/RNA polymerases"/>
    <property type="match status" value="1"/>
</dbReference>
<gene>
    <name evidence="4" type="primary">LOC104216361</name>
</gene>
<dbReference type="Pfam" id="PF17919">
    <property type="entry name" value="RT_RNaseH_2"/>
    <property type="match status" value="1"/>
</dbReference>
<dbReference type="FunFam" id="3.10.20.370:FF:000001">
    <property type="entry name" value="Retrovirus-related Pol polyprotein from transposon 17.6-like protein"/>
    <property type="match status" value="1"/>
</dbReference>
<reference evidence="4" key="2">
    <citation type="submission" date="2025-08" db="UniProtKB">
        <authorList>
            <consortium name="RefSeq"/>
        </authorList>
    </citation>
    <scope>IDENTIFICATION</scope>
    <source>
        <tissue evidence="4">Leaf</tissue>
    </source>
</reference>
<protein>
    <submittedName>
        <fullName evidence="4">Uncharacterized protein LOC104216361</fullName>
    </submittedName>
</protein>
<dbReference type="RefSeq" id="XP_009764681.1">
    <property type="nucleotide sequence ID" value="XM_009766379.1"/>
</dbReference>
<feature type="region of interest" description="Disordered" evidence="1">
    <location>
        <begin position="210"/>
        <end position="232"/>
    </location>
</feature>
<dbReference type="InterPro" id="IPR041577">
    <property type="entry name" value="RT_RNaseH_2"/>
</dbReference>
<dbReference type="PANTHER" id="PTHR34072:SF57">
    <property type="entry name" value="RNA-DIRECTED DNA POLYMERASE"/>
    <property type="match status" value="1"/>
</dbReference>
<sequence>MVEEIMQVFMDDFSVVGNSFDGCLMNLKRVLKRFMKTKRVNLVLGFMPIADHVLKGIILGKVSFHGTGRYSLGTPSVKIAFEELKKSSVSAPIIIAPDWEQPFELIYDVSDYVVGAVLGQQKDKLIHPIYYASRTLSGAQLNCTVTKKEMLAVVFAFDKFRSYLIGSKIRDRKGTENQVADQILAPLPQVCDRALGTRFLGSMTLSKKLRTTGASSSGQAGSSRLRSSTNAR</sequence>
<dbReference type="Proteomes" id="UP000189701">
    <property type="component" value="Unplaced"/>
</dbReference>
<dbReference type="InterPro" id="IPR043502">
    <property type="entry name" value="DNA/RNA_pol_sf"/>
</dbReference>
<dbReference type="STRING" id="4096.A0A1U7VIE5"/>
<organism evidence="3 4">
    <name type="scientific">Nicotiana sylvestris</name>
    <name type="common">Wood tobacco</name>
    <name type="synonym">South American tobacco</name>
    <dbReference type="NCBI Taxonomy" id="4096"/>
    <lineage>
        <taxon>Eukaryota</taxon>
        <taxon>Viridiplantae</taxon>
        <taxon>Streptophyta</taxon>
        <taxon>Embryophyta</taxon>
        <taxon>Tracheophyta</taxon>
        <taxon>Spermatophyta</taxon>
        <taxon>Magnoliopsida</taxon>
        <taxon>eudicotyledons</taxon>
        <taxon>Gunneridae</taxon>
        <taxon>Pentapetalae</taxon>
        <taxon>asterids</taxon>
        <taxon>lamiids</taxon>
        <taxon>Solanales</taxon>
        <taxon>Solanaceae</taxon>
        <taxon>Nicotianoideae</taxon>
        <taxon>Nicotianeae</taxon>
        <taxon>Nicotiana</taxon>
    </lineage>
</organism>
<evidence type="ECO:0000313" key="3">
    <source>
        <dbReference type="Proteomes" id="UP000189701"/>
    </source>
</evidence>
<feature type="compositionally biased region" description="Low complexity" evidence="1">
    <location>
        <begin position="211"/>
        <end position="232"/>
    </location>
</feature>
<feature type="domain" description="Reverse transcriptase/retrotransposon-derived protein RNase H-like" evidence="2">
    <location>
        <begin position="77"/>
        <end position="169"/>
    </location>
</feature>